<comment type="caution">
    <text evidence="1">The sequence shown here is derived from an EMBL/GenBank/DDBJ whole genome shotgun (WGS) entry which is preliminary data.</text>
</comment>
<reference evidence="1 2" key="1">
    <citation type="submission" date="2021-03" db="EMBL/GenBank/DDBJ databases">
        <title>Sequencing the genomes of 1000 actinobacteria strains.</title>
        <authorList>
            <person name="Klenk H.-P."/>
        </authorList>
    </citation>
    <scope>NUCLEOTIDE SEQUENCE [LARGE SCALE GENOMIC DNA]</scope>
    <source>
        <strain evidence="1 2">DSM 45510</strain>
    </source>
</reference>
<dbReference type="EMBL" id="JAGGMS010000001">
    <property type="protein sequence ID" value="MBP2181596.1"/>
    <property type="molecule type" value="Genomic_DNA"/>
</dbReference>
<dbReference type="Proteomes" id="UP000741013">
    <property type="component" value="Unassembled WGS sequence"/>
</dbReference>
<protein>
    <submittedName>
        <fullName evidence="1">Uncharacterized protein</fullName>
    </submittedName>
</protein>
<gene>
    <name evidence="1" type="ORF">JOM49_003122</name>
</gene>
<evidence type="ECO:0000313" key="2">
    <source>
        <dbReference type="Proteomes" id="UP000741013"/>
    </source>
</evidence>
<name>A0ABS4PQA0_9PSEU</name>
<dbReference type="RefSeq" id="WP_209664999.1">
    <property type="nucleotide sequence ID" value="NZ_JAGGMS010000001.1"/>
</dbReference>
<keyword evidence="2" id="KW-1185">Reference proteome</keyword>
<organism evidence="1 2">
    <name type="scientific">Amycolatopsis magusensis</name>
    <dbReference type="NCBI Taxonomy" id="882444"/>
    <lineage>
        <taxon>Bacteria</taxon>
        <taxon>Bacillati</taxon>
        <taxon>Actinomycetota</taxon>
        <taxon>Actinomycetes</taxon>
        <taxon>Pseudonocardiales</taxon>
        <taxon>Pseudonocardiaceae</taxon>
        <taxon>Amycolatopsis</taxon>
    </lineage>
</organism>
<sequence>MGLWKRLFGDRLPEDFGGELAPGEDALAAAPVTGGGYLVVTPLGLWVPAEGGPRRIGWHLISKAVWGENTLTVTEAEESGKAGDAVLLTDRAPVRFGVEAPGKVPPMVRHRVDGSIRARHRQELPGGVAWFLTRKVPGTDGTVLQVRADPGVDPEVVAGIAEDASRKLVEPEA</sequence>
<evidence type="ECO:0000313" key="1">
    <source>
        <dbReference type="EMBL" id="MBP2181596.1"/>
    </source>
</evidence>
<accession>A0ABS4PQA0</accession>
<proteinExistence type="predicted"/>